<sequence length="119" mass="13688">MVMASQDSEEMDLKKVELWNVDESLESYGANRMARSQVENKYKGLIKFLNENGMFKKKRRVVDASGKLLVRQVFVGDLTDEGFRFVKEVLKPWLRSKTAAENPANTAILEKYLKKVRGT</sequence>
<reference evidence="1" key="4">
    <citation type="submission" date="2024-05" db="EMBL/GenBank/DDBJ databases">
        <authorList>
            <person name="Sun Q."/>
            <person name="Zhou Y."/>
        </authorList>
    </citation>
    <scope>NUCLEOTIDE SEQUENCE</scope>
    <source>
        <strain evidence="1">CGMCC 1.11013</strain>
    </source>
</reference>
<dbReference type="AlphaFoldDB" id="A0A069NJZ5"/>
<name>A0A069NJZ5_9BURK</name>
<reference evidence="2 3" key="2">
    <citation type="submission" date="2014-03" db="EMBL/GenBank/DDBJ databases">
        <title>Draft Genome Sequences of Four Burkholderia Strains.</title>
        <authorList>
            <person name="Liu X.Y."/>
            <person name="Li C.X."/>
            <person name="Xu J.H."/>
        </authorList>
    </citation>
    <scope>NUCLEOTIDE SEQUENCE [LARGE SCALE GENOMIC DNA]</scope>
    <source>
        <strain evidence="2 3">R27</strain>
    </source>
</reference>
<dbReference type="EMBL" id="JFHE01000077">
    <property type="protein sequence ID" value="KDR25351.1"/>
    <property type="molecule type" value="Genomic_DNA"/>
</dbReference>
<comment type="caution">
    <text evidence="2">The sequence shown here is derived from an EMBL/GenBank/DDBJ whole genome shotgun (WGS) entry which is preliminary data.</text>
</comment>
<keyword evidence="4" id="KW-1185">Reference proteome</keyword>
<evidence type="ECO:0000313" key="4">
    <source>
        <dbReference type="Proteomes" id="UP000597138"/>
    </source>
</evidence>
<gene>
    <name evidence="2" type="ORF">BG57_30695</name>
    <name evidence="1" type="ORF">GCM10010985_31280</name>
</gene>
<dbReference type="Proteomes" id="UP000597138">
    <property type="component" value="Unassembled WGS sequence"/>
</dbReference>
<dbReference type="EMBL" id="BMEG01000004">
    <property type="protein sequence ID" value="GGD74551.1"/>
    <property type="molecule type" value="Genomic_DNA"/>
</dbReference>
<reference evidence="1" key="1">
    <citation type="journal article" date="2014" name="Int. J. Syst. Evol. Microbiol.">
        <title>Complete genome of a new Firmicutes species belonging to the dominant human colonic microbiota ('Ruminococcus bicirculans') reveals two chromosomes and a selective capacity to utilize plant glucans.</title>
        <authorList>
            <consortium name="NISC Comparative Sequencing Program"/>
            <person name="Wegmann U."/>
            <person name="Louis P."/>
            <person name="Goesmann A."/>
            <person name="Henrissat B."/>
            <person name="Duncan S.H."/>
            <person name="Flint H.J."/>
        </authorList>
    </citation>
    <scope>NUCLEOTIDE SEQUENCE</scope>
    <source>
        <strain evidence="1">CGMCC 1.11013</strain>
    </source>
</reference>
<evidence type="ECO:0000313" key="2">
    <source>
        <dbReference type="EMBL" id="KDR25351.1"/>
    </source>
</evidence>
<dbReference type="Proteomes" id="UP000027439">
    <property type="component" value="Unassembled WGS sequence"/>
</dbReference>
<evidence type="ECO:0000313" key="3">
    <source>
        <dbReference type="Proteomes" id="UP000027439"/>
    </source>
</evidence>
<dbReference type="STRING" id="1071679.BG57_30695"/>
<reference evidence="4" key="3">
    <citation type="journal article" date="2019" name="Int. J. Syst. Evol. Microbiol.">
        <title>The Global Catalogue of Microorganisms (GCM) 10K type strain sequencing project: providing services to taxonomists for standard genome sequencing and annotation.</title>
        <authorList>
            <consortium name="The Broad Institute Genomics Platform"/>
            <consortium name="The Broad Institute Genome Sequencing Center for Infectious Disease"/>
            <person name="Wu L."/>
            <person name="Ma J."/>
        </authorList>
    </citation>
    <scope>NUCLEOTIDE SEQUENCE [LARGE SCALE GENOMIC DNA]</scope>
    <source>
        <strain evidence="4">CGMCC 1.11013</strain>
    </source>
</reference>
<accession>A0A069NJZ5</accession>
<proteinExistence type="predicted"/>
<organism evidence="2 3">
    <name type="scientific">Caballeronia grimmiae</name>
    <dbReference type="NCBI Taxonomy" id="1071679"/>
    <lineage>
        <taxon>Bacteria</taxon>
        <taxon>Pseudomonadati</taxon>
        <taxon>Pseudomonadota</taxon>
        <taxon>Betaproteobacteria</taxon>
        <taxon>Burkholderiales</taxon>
        <taxon>Burkholderiaceae</taxon>
        <taxon>Caballeronia</taxon>
    </lineage>
</organism>
<protein>
    <submittedName>
        <fullName evidence="2">Uncharacterized protein</fullName>
    </submittedName>
</protein>
<evidence type="ECO:0000313" key="1">
    <source>
        <dbReference type="EMBL" id="GGD74551.1"/>
    </source>
</evidence>